<name>A0A016SUH0_9BILA</name>
<reference evidence="2" key="1">
    <citation type="journal article" date="2015" name="Nat. Genet.">
        <title>The genome and transcriptome of the zoonotic hookworm Ancylostoma ceylanicum identify infection-specific gene families.</title>
        <authorList>
            <person name="Schwarz E.M."/>
            <person name="Hu Y."/>
            <person name="Antoshechkin I."/>
            <person name="Miller M.M."/>
            <person name="Sternberg P.W."/>
            <person name="Aroian R.V."/>
        </authorList>
    </citation>
    <scope>NUCLEOTIDE SEQUENCE</scope>
    <source>
        <strain evidence="2">HY135</strain>
    </source>
</reference>
<evidence type="ECO:0000313" key="2">
    <source>
        <dbReference type="Proteomes" id="UP000024635"/>
    </source>
</evidence>
<protein>
    <submittedName>
        <fullName evidence="1">Uncharacterized protein</fullName>
    </submittedName>
</protein>
<evidence type="ECO:0000313" key="1">
    <source>
        <dbReference type="EMBL" id="EYB94175.1"/>
    </source>
</evidence>
<comment type="caution">
    <text evidence="1">The sequence shown here is derived from an EMBL/GenBank/DDBJ whole genome shotgun (WGS) entry which is preliminary data.</text>
</comment>
<dbReference type="Proteomes" id="UP000024635">
    <property type="component" value="Unassembled WGS sequence"/>
</dbReference>
<organism evidence="1 2">
    <name type="scientific">Ancylostoma ceylanicum</name>
    <dbReference type="NCBI Taxonomy" id="53326"/>
    <lineage>
        <taxon>Eukaryota</taxon>
        <taxon>Metazoa</taxon>
        <taxon>Ecdysozoa</taxon>
        <taxon>Nematoda</taxon>
        <taxon>Chromadorea</taxon>
        <taxon>Rhabditida</taxon>
        <taxon>Rhabditina</taxon>
        <taxon>Rhabditomorpha</taxon>
        <taxon>Strongyloidea</taxon>
        <taxon>Ancylostomatidae</taxon>
        <taxon>Ancylostomatinae</taxon>
        <taxon>Ancylostoma</taxon>
    </lineage>
</organism>
<gene>
    <name evidence="1" type="primary">Acey_s0174.g438</name>
    <name evidence="1" type="ORF">Y032_0174g438</name>
</gene>
<dbReference type="EMBL" id="JARK01001510">
    <property type="protein sequence ID" value="EYB94175.1"/>
    <property type="molecule type" value="Genomic_DNA"/>
</dbReference>
<sequence>MPQMHNTSVLQHLLSTASYDATSYISRVRRLSSFALPASRHPVSRLNLFTRFLKDVSDVSTARVIHLKKIEGLRDCTIAAGPERGMQREHAPSERIE</sequence>
<dbReference type="AlphaFoldDB" id="A0A016SUH0"/>
<proteinExistence type="predicted"/>
<accession>A0A016SUH0</accession>
<keyword evidence="2" id="KW-1185">Reference proteome</keyword>